<evidence type="ECO:0000259" key="10">
    <source>
        <dbReference type="Pfam" id="PF00155"/>
    </source>
</evidence>
<reference evidence="12" key="1">
    <citation type="submission" date="2016-05" db="EMBL/GenBank/DDBJ databases">
        <authorList>
            <person name="Baek K."/>
            <person name="Yang S.-J."/>
        </authorList>
    </citation>
    <scope>NUCLEOTIDE SEQUENCE [LARGE SCALE GENOMIC DNA]</scope>
    <source>
        <strain evidence="12">ST58-10</strain>
    </source>
</reference>
<evidence type="ECO:0000313" key="12">
    <source>
        <dbReference type="Proteomes" id="UP000078070"/>
    </source>
</evidence>
<organism evidence="11 12">
    <name type="scientific">Marinobacterium aestuarii</name>
    <dbReference type="NCBI Taxonomy" id="1821621"/>
    <lineage>
        <taxon>Bacteria</taxon>
        <taxon>Pseudomonadati</taxon>
        <taxon>Pseudomonadota</taxon>
        <taxon>Gammaproteobacteria</taxon>
        <taxon>Oceanospirillales</taxon>
        <taxon>Oceanospirillaceae</taxon>
        <taxon>Marinobacterium</taxon>
    </lineage>
</organism>
<feature type="modified residue" description="N6-(pyridoxal phosphate)lysine" evidence="9">
    <location>
        <position position="228"/>
    </location>
</feature>
<comment type="cofactor">
    <cofactor evidence="1 9">
        <name>pyridoxal 5'-phosphate</name>
        <dbReference type="ChEBI" id="CHEBI:597326"/>
    </cofactor>
</comment>
<dbReference type="Gene3D" id="3.40.640.10">
    <property type="entry name" value="Type I PLP-dependent aspartate aminotransferase-like (Major domain)"/>
    <property type="match status" value="1"/>
</dbReference>
<dbReference type="CDD" id="cd00609">
    <property type="entry name" value="AAT_like"/>
    <property type="match status" value="1"/>
</dbReference>
<keyword evidence="9" id="KW-0028">Amino-acid biosynthesis</keyword>
<dbReference type="EC" id="2.6.1.9" evidence="9"/>
<evidence type="ECO:0000256" key="4">
    <source>
        <dbReference type="ARBA" id="ARBA00011738"/>
    </source>
</evidence>
<dbReference type="EMBL" id="CP015839">
    <property type="protein sequence ID" value="ANG61906.1"/>
    <property type="molecule type" value="Genomic_DNA"/>
</dbReference>
<dbReference type="InterPro" id="IPR001917">
    <property type="entry name" value="Aminotrans_II_pyridoxalP_BS"/>
</dbReference>
<name>A0A1A9EVI0_9GAMM</name>
<comment type="subunit">
    <text evidence="4 9">Homodimer.</text>
</comment>
<dbReference type="Gene3D" id="3.90.1150.10">
    <property type="entry name" value="Aspartate Aminotransferase, domain 1"/>
    <property type="match status" value="1"/>
</dbReference>
<proteinExistence type="inferred from homology"/>
<keyword evidence="6 9" id="KW-0808">Transferase</keyword>
<reference evidence="11 12" key="2">
    <citation type="journal article" date="2018" name="Int. J. Syst. Evol. Microbiol.">
        <title>Marinobacterium aestuarii sp. nov., a benzene-degrading marine bacterium isolated from estuary sediment.</title>
        <authorList>
            <person name="Bae S.S."/>
            <person name="Jung J."/>
            <person name="Chung D."/>
            <person name="Baek K."/>
        </authorList>
    </citation>
    <scope>NUCLEOTIDE SEQUENCE [LARGE SCALE GENOMIC DNA]</scope>
    <source>
        <strain evidence="11 12">ST58-10</strain>
    </source>
</reference>
<comment type="catalytic activity">
    <reaction evidence="8 9">
        <text>L-histidinol phosphate + 2-oxoglutarate = 3-(imidazol-4-yl)-2-oxopropyl phosphate + L-glutamate</text>
        <dbReference type="Rhea" id="RHEA:23744"/>
        <dbReference type="ChEBI" id="CHEBI:16810"/>
        <dbReference type="ChEBI" id="CHEBI:29985"/>
        <dbReference type="ChEBI" id="CHEBI:57766"/>
        <dbReference type="ChEBI" id="CHEBI:57980"/>
        <dbReference type="EC" id="2.6.1.9"/>
    </reaction>
</comment>
<dbReference type="PROSITE" id="PS00599">
    <property type="entry name" value="AA_TRANSFER_CLASS_2"/>
    <property type="match status" value="1"/>
</dbReference>
<comment type="pathway">
    <text evidence="2 9">Amino-acid biosynthesis; L-histidine biosynthesis; L-histidine from 5-phospho-alpha-D-ribose 1-diphosphate: step 7/9.</text>
</comment>
<accession>A0A1A9EVI0</accession>
<dbReference type="InterPro" id="IPR004839">
    <property type="entry name" value="Aminotransferase_I/II_large"/>
</dbReference>
<evidence type="ECO:0000256" key="8">
    <source>
        <dbReference type="ARBA" id="ARBA00047481"/>
    </source>
</evidence>
<keyword evidence="7 9" id="KW-0663">Pyridoxal phosphate</keyword>
<keyword evidence="5 9" id="KW-0032">Aminotransferase</keyword>
<evidence type="ECO:0000256" key="2">
    <source>
        <dbReference type="ARBA" id="ARBA00005011"/>
    </source>
</evidence>
<evidence type="ECO:0000256" key="9">
    <source>
        <dbReference type="HAMAP-Rule" id="MF_01023"/>
    </source>
</evidence>
<comment type="similarity">
    <text evidence="3 9">Belongs to the class-II pyridoxal-phosphate-dependent aminotransferase family. Histidinol-phosphate aminotransferase subfamily.</text>
</comment>
<dbReference type="GO" id="GO:0030170">
    <property type="term" value="F:pyridoxal phosphate binding"/>
    <property type="evidence" value="ECO:0007669"/>
    <property type="project" value="InterPro"/>
</dbReference>
<dbReference type="OrthoDB" id="9813612at2"/>
<keyword evidence="9" id="KW-0368">Histidine biosynthesis</keyword>
<dbReference type="InterPro" id="IPR015422">
    <property type="entry name" value="PyrdxlP-dep_Trfase_small"/>
</dbReference>
<dbReference type="Pfam" id="PF00155">
    <property type="entry name" value="Aminotran_1_2"/>
    <property type="match status" value="1"/>
</dbReference>
<dbReference type="RefSeq" id="WP_067378991.1">
    <property type="nucleotide sequence ID" value="NZ_CP015839.1"/>
</dbReference>
<dbReference type="STRING" id="1821621.A8C75_05010"/>
<dbReference type="GO" id="GO:0000105">
    <property type="term" value="P:L-histidine biosynthetic process"/>
    <property type="evidence" value="ECO:0007669"/>
    <property type="project" value="UniProtKB-UniRule"/>
</dbReference>
<gene>
    <name evidence="9" type="primary">hisC</name>
    <name evidence="11" type="ORF">A8C75_05010</name>
</gene>
<evidence type="ECO:0000256" key="6">
    <source>
        <dbReference type="ARBA" id="ARBA00022679"/>
    </source>
</evidence>
<sequence length="367" mass="39772">MGCDFIARATPGVQGLQPYVPGKPAQELERELGLTDIIKLASNENPLGPSPVALAAAQQALAELHLYPDASGYRLKQALQQHYGLSPDCITLGNGSNDVLELIARAFLRPGDEVVYSQYAFLVYPIITQASSATAVVTEARDWGHDLDAMLAAVTERTRLVFIANPNNPTGTWLSRAQLCAFMDALPVSVVLVLDEAYTEYSEDPDFPDGLELLARYPNLVVTRTFSKAWGLAGLRVGFAAANREITDLLNRVRQPFNVSGPALAAAEAVLQDRAYLARTLETNRAGMRQLIDGLKRLGLAVIPSAGNFVCVGLGRPAGPVYQQLLERGVIVRPVANYQMPDHLRISIGLLAQNLRCLQVLEEVLSA</sequence>
<dbReference type="UniPathway" id="UPA00031">
    <property type="reaction ID" value="UER00012"/>
</dbReference>
<dbReference type="PANTHER" id="PTHR43643">
    <property type="entry name" value="HISTIDINOL-PHOSPHATE AMINOTRANSFERASE 2"/>
    <property type="match status" value="1"/>
</dbReference>
<dbReference type="InterPro" id="IPR005861">
    <property type="entry name" value="HisP_aminotrans"/>
</dbReference>
<dbReference type="HAMAP" id="MF_01023">
    <property type="entry name" value="HisC_aminotrans_2"/>
    <property type="match status" value="1"/>
</dbReference>
<dbReference type="InterPro" id="IPR015424">
    <property type="entry name" value="PyrdxlP-dep_Trfase"/>
</dbReference>
<evidence type="ECO:0000256" key="1">
    <source>
        <dbReference type="ARBA" id="ARBA00001933"/>
    </source>
</evidence>
<dbReference type="PANTHER" id="PTHR43643:SF3">
    <property type="entry name" value="HISTIDINOL-PHOSPHATE AMINOTRANSFERASE"/>
    <property type="match status" value="1"/>
</dbReference>
<dbReference type="Proteomes" id="UP000078070">
    <property type="component" value="Chromosome"/>
</dbReference>
<evidence type="ECO:0000256" key="5">
    <source>
        <dbReference type="ARBA" id="ARBA00022576"/>
    </source>
</evidence>
<keyword evidence="12" id="KW-1185">Reference proteome</keyword>
<protein>
    <recommendedName>
        <fullName evidence="9">Histidinol-phosphate aminotransferase</fullName>
        <ecNumber evidence="9">2.6.1.9</ecNumber>
    </recommendedName>
    <alternativeName>
        <fullName evidence="9">Imidazole acetol-phosphate transaminase</fullName>
    </alternativeName>
</protein>
<evidence type="ECO:0000256" key="7">
    <source>
        <dbReference type="ARBA" id="ARBA00022898"/>
    </source>
</evidence>
<dbReference type="KEGG" id="mars:A8C75_05010"/>
<evidence type="ECO:0000256" key="3">
    <source>
        <dbReference type="ARBA" id="ARBA00007970"/>
    </source>
</evidence>
<dbReference type="SUPFAM" id="SSF53383">
    <property type="entry name" value="PLP-dependent transferases"/>
    <property type="match status" value="1"/>
</dbReference>
<dbReference type="NCBIfam" id="TIGR01141">
    <property type="entry name" value="hisC"/>
    <property type="match status" value="1"/>
</dbReference>
<feature type="domain" description="Aminotransferase class I/classII large" evidence="10">
    <location>
        <begin position="35"/>
        <end position="355"/>
    </location>
</feature>
<dbReference type="GO" id="GO:0004400">
    <property type="term" value="F:histidinol-phosphate transaminase activity"/>
    <property type="evidence" value="ECO:0007669"/>
    <property type="project" value="UniProtKB-UniRule"/>
</dbReference>
<dbReference type="InterPro" id="IPR015421">
    <property type="entry name" value="PyrdxlP-dep_Trfase_major"/>
</dbReference>
<dbReference type="AlphaFoldDB" id="A0A1A9EVI0"/>
<dbReference type="InterPro" id="IPR050106">
    <property type="entry name" value="HistidinolP_aminotransfase"/>
</dbReference>
<evidence type="ECO:0000313" key="11">
    <source>
        <dbReference type="EMBL" id="ANG61906.1"/>
    </source>
</evidence>